<dbReference type="Pfam" id="PF13946">
    <property type="entry name" value="DUF4214"/>
    <property type="match status" value="1"/>
</dbReference>
<dbReference type="AlphaFoldDB" id="A0A0B6WZV5"/>
<dbReference type="Gene3D" id="3.40.50.200">
    <property type="entry name" value="Peptidase S8/S53 domain"/>
    <property type="match status" value="1"/>
</dbReference>
<dbReference type="InterPro" id="IPR050131">
    <property type="entry name" value="Peptidase_S8_subtilisin-like"/>
</dbReference>
<keyword evidence="2 6" id="KW-0645">Protease</keyword>
<evidence type="ECO:0000256" key="2">
    <source>
        <dbReference type="ARBA" id="ARBA00022670"/>
    </source>
</evidence>
<dbReference type="InterPro" id="IPR036852">
    <property type="entry name" value="Peptidase_S8/S53_dom_sf"/>
</dbReference>
<protein>
    <submittedName>
        <fullName evidence="10">Subtilisin-like serine protease</fullName>
    </submittedName>
</protein>
<dbReference type="STRING" id="454194.PYK22_01851"/>
<feature type="domain" description="DUF4214" evidence="9">
    <location>
        <begin position="1008"/>
        <end position="1062"/>
    </location>
</feature>
<evidence type="ECO:0000256" key="7">
    <source>
        <dbReference type="RuleBase" id="RU003355"/>
    </source>
</evidence>
<accession>A0A0B6WZV5</accession>
<proteinExistence type="inferred from homology"/>
<dbReference type="PROSITE" id="PS00138">
    <property type="entry name" value="SUBTILASE_SER"/>
    <property type="match status" value="1"/>
</dbReference>
<reference evidence="10 11" key="2">
    <citation type="submission" date="2015-01" db="EMBL/GenBank/DDBJ databases">
        <title>Complete genome sequence of Pyrinomonas methylaliphatogenes type strain K22T.</title>
        <authorList>
            <person name="Lee K.C.Y."/>
            <person name="Power J.F."/>
            <person name="Dunfield P.F."/>
            <person name="Morgan X.C."/>
            <person name="Huttenhower C."/>
            <person name="Stott M.B."/>
        </authorList>
    </citation>
    <scope>NUCLEOTIDE SEQUENCE [LARGE SCALE GENOMIC DNA]</scope>
    <source>
        <strain evidence="10 11">K22</strain>
    </source>
</reference>
<dbReference type="InterPro" id="IPR000209">
    <property type="entry name" value="Peptidase_S8/S53_dom"/>
</dbReference>
<feature type="domain" description="Peptidase S8/S53" evidence="8">
    <location>
        <begin position="517"/>
        <end position="654"/>
    </location>
</feature>
<sequence length="1065" mass="115763">MPPRLLKIDPRTKRSVRVVGTSSLALFLIFASLPPLGIAARQDEAADPETAFAKKSDKLLKIVRRAANEDRVRGRFFNGETERLRDVAAIERDVSGRVRVSVAVRLKSRSAEELKRSGFEIGAQIGDVATVETDVERLPELAALSSVRKISAAAVYKPLNDLARKAVQLDNSAGQRIVSQTGRGVIVGIIDTGIDFRHPDFTIPGSNGQRTRIKALLDMTVYGGGTTDPGWNYVLPGGTTPIGRLYTEAEINAALQGGGNVLERDRNGHGTHVAGTAAGNGLAGPNPGLYAGMAPEADLIVVKANRKEDGSDGFRTTDIINAMRFIQQKAMELGEPFVINLSLGGHQGPHDGTNPDERVIDEIVSGGPGRAICVAAGNEGDEDIHASGGVPLGAEIQLQVDAGGDSPRFLELYYAKDDRMTVKVTRPDGVIVGPVPYNPSGFINGAAGDPYIRIYNATDDKGDSDPTNDQNNIFIVFSDSAKNLGSSWTITLRGDDVRSGGQFDAWLGGGRFLTYVDGSKRVSSPGTARGAITVGAFVSRSSVYPIGSAAPFTSPGPTADGRPKPEISAPGYFLYSSKSGDSNFGASNPAPGDSYHAGAAGTSMSTPVVTGVVALLLQANSSLTSGQIKDIIRNTAIRDQFTGSSTWDARFGYGKLNAAAAISAVVAPTPTPTPIPTPSPPPPPYSLPQWEAIDLLPNQLEIRYWELNGVTSIYVKLVFPGYEGRVAWESLARSSNSDFTLDLYIECHINSSVQVTTSTARIYELGKLNPGNYNLIIKGRGGIVLIFPFAVSSTPPPPNPIDDARTFVRWHYVDFLSREPDGPGWDHWTNEITMCADPSNRRPNETEAMCVDRKRENTSGAFFLSLEFQNTGYFVYRFYKGTLGRMPYYEEFMADVRQVAQGIVVDNRLFADQINANKRAFAEQWVTRPEFKARYDAMSNETFVNTLFTNITYNASSDERAALINALNTGAMTRGQVVYQIIDGTTFLPDGTMQFLTSYGQFFYRKEFNNAFVLMQYFGYLRRDPDPAGYNYWLTKLNTYGNFIDAQMVRAFIVSPEYRSRFGAP</sequence>
<evidence type="ECO:0000256" key="1">
    <source>
        <dbReference type="ARBA" id="ARBA00011073"/>
    </source>
</evidence>
<dbReference type="InterPro" id="IPR015500">
    <property type="entry name" value="Peptidase_S8_subtilisin-rel"/>
</dbReference>
<feature type="domain" description="Peptidase S8/S53" evidence="8">
    <location>
        <begin position="182"/>
        <end position="384"/>
    </location>
</feature>
<dbReference type="PROSITE" id="PS51892">
    <property type="entry name" value="SUBTILASE"/>
    <property type="match status" value="1"/>
</dbReference>
<keyword evidence="3 6" id="KW-0378">Hydrolase</keyword>
<dbReference type="PANTHER" id="PTHR43806:SF11">
    <property type="entry name" value="CEREVISIN-RELATED"/>
    <property type="match status" value="1"/>
</dbReference>
<dbReference type="Proteomes" id="UP000031518">
    <property type="component" value="Unassembled WGS sequence"/>
</dbReference>
<evidence type="ECO:0000256" key="6">
    <source>
        <dbReference type="PROSITE-ProRule" id="PRU01240"/>
    </source>
</evidence>
<comment type="similarity">
    <text evidence="1 6 7">Belongs to the peptidase S8 family.</text>
</comment>
<reference evidence="10 11" key="1">
    <citation type="submission" date="2013-12" db="EMBL/GenBank/DDBJ databases">
        <authorList>
            <person name="Stott M."/>
        </authorList>
    </citation>
    <scope>NUCLEOTIDE SEQUENCE [LARGE SCALE GENOMIC DNA]</scope>
    <source>
        <strain evidence="10 11">K22</strain>
    </source>
</reference>
<dbReference type="InterPro" id="IPR022398">
    <property type="entry name" value="Peptidase_S8_His-AS"/>
</dbReference>
<dbReference type="InterPro" id="IPR023827">
    <property type="entry name" value="Peptidase_S8_Asp-AS"/>
</dbReference>
<evidence type="ECO:0000313" key="11">
    <source>
        <dbReference type="Proteomes" id="UP000031518"/>
    </source>
</evidence>
<evidence type="ECO:0000313" key="10">
    <source>
        <dbReference type="EMBL" id="CDM65844.1"/>
    </source>
</evidence>
<keyword evidence="11" id="KW-1185">Reference proteome</keyword>
<dbReference type="Gene3D" id="2.60.120.1290">
    <property type="match status" value="1"/>
</dbReference>
<dbReference type="InterPro" id="IPR023828">
    <property type="entry name" value="Peptidase_S8_Ser-AS"/>
</dbReference>
<evidence type="ECO:0000256" key="4">
    <source>
        <dbReference type="ARBA" id="ARBA00022825"/>
    </source>
</evidence>
<dbReference type="EMBL" id="CBXV010000006">
    <property type="protein sequence ID" value="CDM65844.1"/>
    <property type="molecule type" value="Genomic_DNA"/>
</dbReference>
<dbReference type="GO" id="GO:0006508">
    <property type="term" value="P:proteolysis"/>
    <property type="evidence" value="ECO:0007669"/>
    <property type="project" value="UniProtKB-KW"/>
</dbReference>
<keyword evidence="4 6" id="KW-0720">Serine protease</keyword>
<evidence type="ECO:0000256" key="3">
    <source>
        <dbReference type="ARBA" id="ARBA00022801"/>
    </source>
</evidence>
<evidence type="ECO:0000256" key="5">
    <source>
        <dbReference type="PIRSR" id="PIRSR615500-1"/>
    </source>
</evidence>
<dbReference type="CDD" id="cd07478">
    <property type="entry name" value="Peptidases_S8_CspA-like"/>
    <property type="match status" value="1"/>
</dbReference>
<dbReference type="InterPro" id="IPR034045">
    <property type="entry name" value="Pep_S8_CspA-like"/>
</dbReference>
<dbReference type="GO" id="GO:0004252">
    <property type="term" value="F:serine-type endopeptidase activity"/>
    <property type="evidence" value="ECO:0007669"/>
    <property type="project" value="UniProtKB-UniRule"/>
</dbReference>
<dbReference type="PROSITE" id="PS00136">
    <property type="entry name" value="SUBTILASE_ASP"/>
    <property type="match status" value="1"/>
</dbReference>
<feature type="active site" description="Charge relay system" evidence="5 6">
    <location>
        <position position="191"/>
    </location>
</feature>
<dbReference type="Pfam" id="PF00082">
    <property type="entry name" value="Peptidase_S8"/>
    <property type="match status" value="2"/>
</dbReference>
<dbReference type="PANTHER" id="PTHR43806">
    <property type="entry name" value="PEPTIDASE S8"/>
    <property type="match status" value="1"/>
</dbReference>
<dbReference type="SUPFAM" id="SSF52743">
    <property type="entry name" value="Subtilisin-like"/>
    <property type="match status" value="1"/>
</dbReference>
<dbReference type="OrthoDB" id="1949865at2"/>
<evidence type="ECO:0000259" key="9">
    <source>
        <dbReference type="Pfam" id="PF13946"/>
    </source>
</evidence>
<dbReference type="InterPro" id="IPR025282">
    <property type="entry name" value="DUF4214"/>
</dbReference>
<dbReference type="RefSeq" id="WP_041976433.1">
    <property type="nucleotide sequence ID" value="NZ_CBXV010000006.1"/>
</dbReference>
<gene>
    <name evidence="10" type="ORF">PYK22_01851</name>
</gene>
<dbReference type="PROSITE" id="PS00137">
    <property type="entry name" value="SUBTILASE_HIS"/>
    <property type="match status" value="1"/>
</dbReference>
<organism evidence="10 11">
    <name type="scientific">Pyrinomonas methylaliphatogenes</name>
    <dbReference type="NCBI Taxonomy" id="454194"/>
    <lineage>
        <taxon>Bacteria</taxon>
        <taxon>Pseudomonadati</taxon>
        <taxon>Acidobacteriota</taxon>
        <taxon>Blastocatellia</taxon>
        <taxon>Blastocatellales</taxon>
        <taxon>Pyrinomonadaceae</taxon>
        <taxon>Pyrinomonas</taxon>
    </lineage>
</organism>
<feature type="active site" description="Charge relay system" evidence="5 6">
    <location>
        <position position="269"/>
    </location>
</feature>
<name>A0A0B6WZV5_9BACT</name>
<evidence type="ECO:0000259" key="8">
    <source>
        <dbReference type="Pfam" id="PF00082"/>
    </source>
</evidence>
<dbReference type="PRINTS" id="PR00723">
    <property type="entry name" value="SUBTILISIN"/>
</dbReference>
<feature type="active site" description="Charge relay system" evidence="5 6">
    <location>
        <position position="603"/>
    </location>
</feature>